<sequence length="86" mass="9568">MAEPDWREQLYTLVAMIPPGTTTSYGALAQQISGASARSVARAMSQLPEGTRLPWHRVIRADGRLPDHPGRDEQAQRLRAEGVFIR</sequence>
<keyword evidence="4" id="KW-1185">Reference proteome</keyword>
<dbReference type="GO" id="GO:0006281">
    <property type="term" value="P:DNA repair"/>
    <property type="evidence" value="ECO:0007669"/>
    <property type="project" value="InterPro"/>
</dbReference>
<evidence type="ECO:0000259" key="2">
    <source>
        <dbReference type="Pfam" id="PF01035"/>
    </source>
</evidence>
<dbReference type="Gene3D" id="1.10.10.10">
    <property type="entry name" value="Winged helix-like DNA-binding domain superfamily/Winged helix DNA-binding domain"/>
    <property type="match status" value="1"/>
</dbReference>
<keyword evidence="3" id="KW-0808">Transferase</keyword>
<proteinExistence type="predicted"/>
<dbReference type="AlphaFoldDB" id="A0A4Z0W9X8"/>
<dbReference type="InterPro" id="IPR014048">
    <property type="entry name" value="MethylDNA_cys_MeTrfase_DNA-bd"/>
</dbReference>
<dbReference type="PANTHER" id="PTHR42942:SF1">
    <property type="entry name" value="ALKYLTRANSFERASE-LIKE PROTEIN 1"/>
    <property type="match status" value="1"/>
</dbReference>
<evidence type="ECO:0000313" key="3">
    <source>
        <dbReference type="EMBL" id="TGG90317.1"/>
    </source>
</evidence>
<organism evidence="3 4">
    <name type="scientific">Natronospirillum operosum</name>
    <dbReference type="NCBI Taxonomy" id="2759953"/>
    <lineage>
        <taxon>Bacteria</taxon>
        <taxon>Pseudomonadati</taxon>
        <taxon>Pseudomonadota</taxon>
        <taxon>Gammaproteobacteria</taxon>
        <taxon>Oceanospirillales</taxon>
        <taxon>Natronospirillaceae</taxon>
        <taxon>Natronospirillum</taxon>
    </lineage>
</organism>
<evidence type="ECO:0000313" key="4">
    <source>
        <dbReference type="Proteomes" id="UP000297475"/>
    </source>
</evidence>
<dbReference type="SUPFAM" id="SSF46767">
    <property type="entry name" value="Methylated DNA-protein cysteine methyltransferase, C-terminal domain"/>
    <property type="match status" value="1"/>
</dbReference>
<dbReference type="RefSeq" id="WP_135484875.1">
    <property type="nucleotide sequence ID" value="NZ_SRMF01000014.1"/>
</dbReference>
<dbReference type="Proteomes" id="UP000297475">
    <property type="component" value="Unassembled WGS sequence"/>
</dbReference>
<reference evidence="3 4" key="1">
    <citation type="submission" date="2019-04" db="EMBL/GenBank/DDBJ databases">
        <title>Natronospirillum operosus gen. nov., sp. nov., a haloalkaliphilic satellite isolated from decaying biomass of laboratory culture of cyanobacterium Geitlerinema sp. and proposal of Natronospirillaceae fam. nov. and Saccharospirillaceae fam. nov.</title>
        <authorList>
            <person name="Kevbrin V."/>
            <person name="Boltyanskaya Y."/>
            <person name="Koziaeva V."/>
            <person name="Grouzdev D.S."/>
            <person name="Park M."/>
            <person name="Cho J."/>
        </authorList>
    </citation>
    <scope>NUCLEOTIDE SEQUENCE [LARGE SCALE GENOMIC DNA]</scope>
    <source>
        <strain evidence="3 4">G-116</strain>
    </source>
</reference>
<keyword evidence="3" id="KW-0489">Methyltransferase</keyword>
<dbReference type="OrthoDB" id="9789813at2"/>
<evidence type="ECO:0000256" key="1">
    <source>
        <dbReference type="ARBA" id="ARBA00022763"/>
    </source>
</evidence>
<feature type="domain" description="Methylated-DNA-[protein]-cysteine S-methyltransferase DNA binding" evidence="2">
    <location>
        <begin position="6"/>
        <end position="83"/>
    </location>
</feature>
<dbReference type="EMBL" id="SRMF01000014">
    <property type="protein sequence ID" value="TGG90317.1"/>
    <property type="molecule type" value="Genomic_DNA"/>
</dbReference>
<protein>
    <submittedName>
        <fullName evidence="3">Cysteine methyltransferase</fullName>
    </submittedName>
</protein>
<dbReference type="InterPro" id="IPR036388">
    <property type="entry name" value="WH-like_DNA-bd_sf"/>
</dbReference>
<accession>A0A4Z0W9X8</accession>
<dbReference type="CDD" id="cd06445">
    <property type="entry name" value="ATase"/>
    <property type="match status" value="1"/>
</dbReference>
<dbReference type="PANTHER" id="PTHR42942">
    <property type="entry name" value="6-O-METHYLGUANINE DNA METHYLTRANSFERASE"/>
    <property type="match status" value="1"/>
</dbReference>
<dbReference type="GO" id="GO:0008168">
    <property type="term" value="F:methyltransferase activity"/>
    <property type="evidence" value="ECO:0007669"/>
    <property type="project" value="UniProtKB-KW"/>
</dbReference>
<gene>
    <name evidence="3" type="ORF">E4656_18820</name>
</gene>
<dbReference type="GO" id="GO:0032259">
    <property type="term" value="P:methylation"/>
    <property type="evidence" value="ECO:0007669"/>
    <property type="project" value="UniProtKB-KW"/>
</dbReference>
<dbReference type="Pfam" id="PF01035">
    <property type="entry name" value="DNA_binding_1"/>
    <property type="match status" value="1"/>
</dbReference>
<dbReference type="InterPro" id="IPR052520">
    <property type="entry name" value="ATL_DNA_repair"/>
</dbReference>
<keyword evidence="1" id="KW-0227">DNA damage</keyword>
<comment type="caution">
    <text evidence="3">The sequence shown here is derived from an EMBL/GenBank/DDBJ whole genome shotgun (WGS) entry which is preliminary data.</text>
</comment>
<name>A0A4Z0W9X8_9GAMM</name>
<dbReference type="InterPro" id="IPR036217">
    <property type="entry name" value="MethylDNA_cys_MeTrfase_DNAb"/>
</dbReference>